<evidence type="ECO:0000259" key="2">
    <source>
        <dbReference type="Pfam" id="PF14342"/>
    </source>
</evidence>
<evidence type="ECO:0000256" key="1">
    <source>
        <dbReference type="SAM" id="Phobius"/>
    </source>
</evidence>
<reference evidence="3 4" key="1">
    <citation type="submission" date="2019-09" db="EMBL/GenBank/DDBJ databases">
        <title>Genome sequence of Roseospira marina, one of the more divergent members of the non-sulfur purple photosynthetic bacterial family, the Rhodospirillaceae.</title>
        <authorList>
            <person name="Meyer T."/>
            <person name="Kyndt J."/>
        </authorList>
    </citation>
    <scope>NUCLEOTIDE SEQUENCE [LARGE SCALE GENOMIC DNA]</scope>
    <source>
        <strain evidence="3 4">DSM 15113</strain>
    </source>
</reference>
<protein>
    <submittedName>
        <fullName evidence="3">DUF4396 domain-containing protein</fullName>
    </submittedName>
</protein>
<feature type="transmembrane region" description="Helical" evidence="1">
    <location>
        <begin position="111"/>
        <end position="128"/>
    </location>
</feature>
<dbReference type="OrthoDB" id="1495425at2"/>
<feature type="transmembrane region" description="Helical" evidence="1">
    <location>
        <begin position="213"/>
        <end position="231"/>
    </location>
</feature>
<dbReference type="EMBL" id="VWPJ01000005">
    <property type="protein sequence ID" value="KAA5606198.1"/>
    <property type="molecule type" value="Genomic_DNA"/>
</dbReference>
<keyword evidence="1" id="KW-1133">Transmembrane helix</keyword>
<keyword evidence="4" id="KW-1185">Reference proteome</keyword>
<comment type="caution">
    <text evidence="3">The sequence shown here is derived from an EMBL/GenBank/DDBJ whole genome shotgun (WGS) entry which is preliminary data.</text>
</comment>
<dbReference type="AlphaFoldDB" id="A0A5M6IF56"/>
<accession>A0A5M6IF56</accession>
<feature type="transmembrane region" description="Helical" evidence="1">
    <location>
        <begin position="176"/>
        <end position="201"/>
    </location>
</feature>
<dbReference type="InterPro" id="IPR025509">
    <property type="entry name" value="DUF4396"/>
</dbReference>
<dbReference type="RefSeq" id="WP_150061721.1">
    <property type="nucleotide sequence ID" value="NZ_JACHII010000007.1"/>
</dbReference>
<gene>
    <name evidence="3" type="ORF">F1188_07170</name>
</gene>
<sequence length="244" mass="27414">MIPLWLHTLSIVCLVLGALGAIVIALDERRDPQHMWIMNVVWPVVALFAPFVAVWAYFRYGKLATHRAMHHAMQHDQPMPSKTQTPFPVMVGKGTAHCGAGCTLGDILAEWLAVLVPSVAVWFGWTTLFAEKMFAVWVLDYVFALLFGIAFQYFTIKPMRNLSVGQGLVQALKADVLSLTAWQVGMYGFMAIAQFALFRALLGVPLEVPTPEFWFMMQLAMWCGFATAYPVNRWLVKTGVKEQM</sequence>
<feature type="domain" description="DUF4396" evidence="2">
    <location>
        <begin position="90"/>
        <end position="241"/>
    </location>
</feature>
<feature type="transmembrane region" description="Helical" evidence="1">
    <location>
        <begin position="36"/>
        <end position="58"/>
    </location>
</feature>
<keyword evidence="1" id="KW-0472">Membrane</keyword>
<dbReference type="Pfam" id="PF14342">
    <property type="entry name" value="DUF4396"/>
    <property type="match status" value="1"/>
</dbReference>
<evidence type="ECO:0000313" key="4">
    <source>
        <dbReference type="Proteomes" id="UP000324065"/>
    </source>
</evidence>
<keyword evidence="1" id="KW-0812">Transmembrane</keyword>
<feature type="transmembrane region" description="Helical" evidence="1">
    <location>
        <begin position="134"/>
        <end position="155"/>
    </location>
</feature>
<evidence type="ECO:0000313" key="3">
    <source>
        <dbReference type="EMBL" id="KAA5606198.1"/>
    </source>
</evidence>
<organism evidence="3 4">
    <name type="scientific">Roseospira marina</name>
    <dbReference type="NCBI Taxonomy" id="140057"/>
    <lineage>
        <taxon>Bacteria</taxon>
        <taxon>Pseudomonadati</taxon>
        <taxon>Pseudomonadota</taxon>
        <taxon>Alphaproteobacteria</taxon>
        <taxon>Rhodospirillales</taxon>
        <taxon>Rhodospirillaceae</taxon>
        <taxon>Roseospira</taxon>
    </lineage>
</organism>
<dbReference type="Proteomes" id="UP000324065">
    <property type="component" value="Unassembled WGS sequence"/>
</dbReference>
<name>A0A5M6IF56_9PROT</name>
<proteinExistence type="predicted"/>